<accession>A0AAD7FJT9</accession>
<evidence type="ECO:0000313" key="4">
    <source>
        <dbReference type="Proteomes" id="UP001221142"/>
    </source>
</evidence>
<keyword evidence="1" id="KW-0732">Signal</keyword>
<dbReference type="PROSITE" id="PS51164">
    <property type="entry name" value="CBM1_2"/>
    <property type="match status" value="1"/>
</dbReference>
<dbReference type="GO" id="GO:0005576">
    <property type="term" value="C:extracellular region"/>
    <property type="evidence" value="ECO:0007669"/>
    <property type="project" value="InterPro"/>
</dbReference>
<evidence type="ECO:0000313" key="3">
    <source>
        <dbReference type="EMBL" id="KAJ7624355.1"/>
    </source>
</evidence>
<dbReference type="AlphaFoldDB" id="A0AAD7FJT9"/>
<organism evidence="3 4">
    <name type="scientific">Roridomyces roridus</name>
    <dbReference type="NCBI Taxonomy" id="1738132"/>
    <lineage>
        <taxon>Eukaryota</taxon>
        <taxon>Fungi</taxon>
        <taxon>Dikarya</taxon>
        <taxon>Basidiomycota</taxon>
        <taxon>Agaricomycotina</taxon>
        <taxon>Agaricomycetes</taxon>
        <taxon>Agaricomycetidae</taxon>
        <taxon>Agaricales</taxon>
        <taxon>Marasmiineae</taxon>
        <taxon>Mycenaceae</taxon>
        <taxon>Roridomyces</taxon>
    </lineage>
</organism>
<dbReference type="InterPro" id="IPR035971">
    <property type="entry name" value="CBD_sf"/>
</dbReference>
<sequence>MTRLVNPVMCPGLFACCFLDAPATKLGARWAELALMPAGIRTLSGHHAENTTFVTAFVEQFLFGVTSNTNVVQTAGTYNFSVPNAQWAPWSVPTLSGTSSVTSTGTGTGTTTTVVSTTTQSQTTVASPPPPTGCLSAEWGQCAGIGWTGCNGCASGTTCQVLNPYYSQCLA</sequence>
<protein>
    <recommendedName>
        <fullName evidence="2">CBM1 domain-containing protein</fullName>
    </recommendedName>
</protein>
<dbReference type="SUPFAM" id="SSF57180">
    <property type="entry name" value="Cellulose-binding domain"/>
    <property type="match status" value="1"/>
</dbReference>
<reference evidence="3" key="1">
    <citation type="submission" date="2023-03" db="EMBL/GenBank/DDBJ databases">
        <title>Massive genome expansion in bonnet fungi (Mycena s.s.) driven by repeated elements and novel gene families across ecological guilds.</title>
        <authorList>
            <consortium name="Lawrence Berkeley National Laboratory"/>
            <person name="Harder C.B."/>
            <person name="Miyauchi S."/>
            <person name="Viragh M."/>
            <person name="Kuo A."/>
            <person name="Thoen E."/>
            <person name="Andreopoulos B."/>
            <person name="Lu D."/>
            <person name="Skrede I."/>
            <person name="Drula E."/>
            <person name="Henrissat B."/>
            <person name="Morin E."/>
            <person name="Kohler A."/>
            <person name="Barry K."/>
            <person name="LaButti K."/>
            <person name="Morin E."/>
            <person name="Salamov A."/>
            <person name="Lipzen A."/>
            <person name="Mereny Z."/>
            <person name="Hegedus B."/>
            <person name="Baldrian P."/>
            <person name="Stursova M."/>
            <person name="Weitz H."/>
            <person name="Taylor A."/>
            <person name="Grigoriev I.V."/>
            <person name="Nagy L.G."/>
            <person name="Martin F."/>
            <person name="Kauserud H."/>
        </authorList>
    </citation>
    <scope>NUCLEOTIDE SEQUENCE</scope>
    <source>
        <strain evidence="3">9284</strain>
    </source>
</reference>
<dbReference type="GO" id="GO:0030248">
    <property type="term" value="F:cellulose binding"/>
    <property type="evidence" value="ECO:0007669"/>
    <property type="project" value="InterPro"/>
</dbReference>
<dbReference type="Pfam" id="PF00734">
    <property type="entry name" value="CBM_1"/>
    <property type="match status" value="1"/>
</dbReference>
<comment type="caution">
    <text evidence="3">The sequence shown here is derived from an EMBL/GenBank/DDBJ whole genome shotgun (WGS) entry which is preliminary data.</text>
</comment>
<dbReference type="Proteomes" id="UP001221142">
    <property type="component" value="Unassembled WGS sequence"/>
</dbReference>
<evidence type="ECO:0000256" key="1">
    <source>
        <dbReference type="ARBA" id="ARBA00022729"/>
    </source>
</evidence>
<feature type="domain" description="CBM1" evidence="2">
    <location>
        <begin position="134"/>
        <end position="170"/>
    </location>
</feature>
<dbReference type="PROSITE" id="PS51257">
    <property type="entry name" value="PROKAR_LIPOPROTEIN"/>
    <property type="match status" value="1"/>
</dbReference>
<dbReference type="InterPro" id="IPR000254">
    <property type="entry name" value="CBD"/>
</dbReference>
<keyword evidence="4" id="KW-1185">Reference proteome</keyword>
<gene>
    <name evidence="3" type="ORF">FB45DRAFT_82061</name>
</gene>
<dbReference type="GO" id="GO:0005975">
    <property type="term" value="P:carbohydrate metabolic process"/>
    <property type="evidence" value="ECO:0007669"/>
    <property type="project" value="InterPro"/>
</dbReference>
<dbReference type="EMBL" id="JARKIF010000013">
    <property type="protein sequence ID" value="KAJ7624355.1"/>
    <property type="molecule type" value="Genomic_DNA"/>
</dbReference>
<proteinExistence type="predicted"/>
<dbReference type="SMART" id="SM00236">
    <property type="entry name" value="fCBD"/>
    <property type="match status" value="1"/>
</dbReference>
<name>A0AAD7FJT9_9AGAR</name>
<evidence type="ECO:0000259" key="2">
    <source>
        <dbReference type="PROSITE" id="PS51164"/>
    </source>
</evidence>